<dbReference type="SUPFAM" id="SSF55811">
    <property type="entry name" value="Nudix"/>
    <property type="match status" value="1"/>
</dbReference>
<protein>
    <submittedName>
        <fullName evidence="4">NUDIX hydrolase</fullName>
    </submittedName>
</protein>
<keyword evidence="5" id="KW-1185">Reference proteome</keyword>
<accession>A0A3P3VS92</accession>
<feature type="region of interest" description="Disordered" evidence="2">
    <location>
        <begin position="198"/>
        <end position="221"/>
    </location>
</feature>
<dbReference type="InterPro" id="IPR015797">
    <property type="entry name" value="NUDIX_hydrolase-like_dom_sf"/>
</dbReference>
<dbReference type="GO" id="GO:0005829">
    <property type="term" value="C:cytosol"/>
    <property type="evidence" value="ECO:0007669"/>
    <property type="project" value="TreeGrafter"/>
</dbReference>
<evidence type="ECO:0000259" key="3">
    <source>
        <dbReference type="PROSITE" id="PS51462"/>
    </source>
</evidence>
<dbReference type="GO" id="GO:0016787">
    <property type="term" value="F:hydrolase activity"/>
    <property type="evidence" value="ECO:0007669"/>
    <property type="project" value="UniProtKB-KW"/>
</dbReference>
<dbReference type="Gene3D" id="3.90.79.10">
    <property type="entry name" value="Nucleoside Triphosphate Pyrophosphohydrolase"/>
    <property type="match status" value="1"/>
</dbReference>
<dbReference type="EMBL" id="RQVS01000022">
    <property type="protein sequence ID" value="RRJ85662.1"/>
    <property type="molecule type" value="Genomic_DNA"/>
</dbReference>
<dbReference type="PANTHER" id="PTHR11839:SF31">
    <property type="entry name" value="ADP-RIBOSE PYROPHOSPHATASE"/>
    <property type="match status" value="1"/>
</dbReference>
<dbReference type="Pfam" id="PF00293">
    <property type="entry name" value="NUDIX"/>
    <property type="match status" value="1"/>
</dbReference>
<gene>
    <name evidence="4" type="ORF">EG850_12455</name>
</gene>
<evidence type="ECO:0000313" key="5">
    <source>
        <dbReference type="Proteomes" id="UP000274391"/>
    </source>
</evidence>
<reference evidence="4 5" key="1">
    <citation type="submission" date="2018-11" db="EMBL/GenBank/DDBJ databases">
        <title>YIM 102482-1 draft genome.</title>
        <authorList>
            <person name="Li G."/>
            <person name="Jiang Y."/>
        </authorList>
    </citation>
    <scope>NUCLEOTIDE SEQUENCE [LARGE SCALE GENOMIC DNA]</scope>
    <source>
        <strain evidence="4 5">YIM 102482-1</strain>
    </source>
</reference>
<evidence type="ECO:0000313" key="4">
    <source>
        <dbReference type="EMBL" id="RRJ85662.1"/>
    </source>
</evidence>
<keyword evidence="1 4" id="KW-0378">Hydrolase</keyword>
<dbReference type="GO" id="GO:0006753">
    <property type="term" value="P:nucleoside phosphate metabolic process"/>
    <property type="evidence" value="ECO:0007669"/>
    <property type="project" value="TreeGrafter"/>
</dbReference>
<feature type="domain" description="Nudix hydrolase" evidence="3">
    <location>
        <begin position="48"/>
        <end position="184"/>
    </location>
</feature>
<dbReference type="OrthoDB" id="9806150at2"/>
<comment type="caution">
    <text evidence="4">The sequence shown here is derived from an EMBL/GenBank/DDBJ whole genome shotgun (WGS) entry which is preliminary data.</text>
</comment>
<evidence type="ECO:0000256" key="2">
    <source>
        <dbReference type="SAM" id="MobiDB-lite"/>
    </source>
</evidence>
<dbReference type="RefSeq" id="WP_124973960.1">
    <property type="nucleotide sequence ID" value="NZ_RQVS01000022.1"/>
</dbReference>
<dbReference type="InterPro" id="IPR000086">
    <property type="entry name" value="NUDIX_hydrolase_dom"/>
</dbReference>
<dbReference type="Proteomes" id="UP000274391">
    <property type="component" value="Unassembled WGS sequence"/>
</dbReference>
<dbReference type="PROSITE" id="PS51462">
    <property type="entry name" value="NUDIX"/>
    <property type="match status" value="1"/>
</dbReference>
<organism evidence="4 5">
    <name type="scientific">Gulosibacter macacae</name>
    <dbReference type="NCBI Taxonomy" id="2488791"/>
    <lineage>
        <taxon>Bacteria</taxon>
        <taxon>Bacillati</taxon>
        <taxon>Actinomycetota</taxon>
        <taxon>Actinomycetes</taxon>
        <taxon>Micrococcales</taxon>
        <taxon>Microbacteriaceae</taxon>
        <taxon>Gulosibacter</taxon>
    </lineage>
</organism>
<sequence length="221" mass="24628">MTEPRQFRDEPVTQEVQSANTVFRGWVWNIESETFDYGEGTLTREFVDHTGAVAILALDEDDRALFVQQYRHPARTRDWELPAGLLDAPGESALAAAKRELAEEADLAAARWDLLLDFWTSPGGSSESIRIYLARELTSLAPFERTAEEADIVIAWVSLDEALEAVMRGDLHNPAALQAIFAATEARRRGWSTLRPADTEWDTRPTGPRVLPKALADGGHK</sequence>
<name>A0A3P3VS92_9MICO</name>
<dbReference type="AlphaFoldDB" id="A0A3P3VS92"/>
<proteinExistence type="predicted"/>
<dbReference type="GO" id="GO:0019693">
    <property type="term" value="P:ribose phosphate metabolic process"/>
    <property type="evidence" value="ECO:0007669"/>
    <property type="project" value="TreeGrafter"/>
</dbReference>
<evidence type="ECO:0000256" key="1">
    <source>
        <dbReference type="ARBA" id="ARBA00022801"/>
    </source>
</evidence>
<dbReference type="PANTHER" id="PTHR11839">
    <property type="entry name" value="UDP/ADP-SUGAR PYROPHOSPHATASE"/>
    <property type="match status" value="1"/>
</dbReference>